<name>A0ABP6P109_9ACTN</name>
<keyword evidence="3 7" id="KW-0732">Signal</keyword>
<reference evidence="10" key="1">
    <citation type="journal article" date="2019" name="Int. J. Syst. Evol. Microbiol.">
        <title>The Global Catalogue of Microorganisms (GCM) 10K type strain sequencing project: providing services to taxonomists for standard genome sequencing and annotation.</title>
        <authorList>
            <consortium name="The Broad Institute Genomics Platform"/>
            <consortium name="The Broad Institute Genome Sequencing Center for Infectious Disease"/>
            <person name="Wu L."/>
            <person name="Ma J."/>
        </authorList>
    </citation>
    <scope>NUCLEOTIDE SEQUENCE [LARGE SCALE GENOMIC DNA]</scope>
    <source>
        <strain evidence="10">JCM 9373</strain>
    </source>
</reference>
<keyword evidence="6" id="KW-1133">Transmembrane helix</keyword>
<keyword evidence="4" id="KW-0186">Copper</keyword>
<feature type="transmembrane region" description="Helical" evidence="6">
    <location>
        <begin position="203"/>
        <end position="222"/>
    </location>
</feature>
<feature type="chain" id="PRO_5045784980" description="CopC domain-containing protein" evidence="7">
    <location>
        <begin position="25"/>
        <end position="232"/>
    </location>
</feature>
<dbReference type="InterPro" id="IPR014755">
    <property type="entry name" value="Cu-Rt/internalin_Ig-like"/>
</dbReference>
<evidence type="ECO:0000259" key="8">
    <source>
        <dbReference type="Pfam" id="PF04234"/>
    </source>
</evidence>
<evidence type="ECO:0000256" key="6">
    <source>
        <dbReference type="SAM" id="Phobius"/>
    </source>
</evidence>
<gene>
    <name evidence="9" type="ORF">GCM10010466_63370</name>
</gene>
<dbReference type="RefSeq" id="WP_344866035.1">
    <property type="nucleotide sequence ID" value="NZ_BAAAUT010000081.1"/>
</dbReference>
<dbReference type="Proteomes" id="UP001500320">
    <property type="component" value="Unassembled WGS sequence"/>
</dbReference>
<keyword evidence="10" id="KW-1185">Reference proteome</keyword>
<dbReference type="PANTHER" id="PTHR34820">
    <property type="entry name" value="INNER MEMBRANE PROTEIN YEBZ"/>
    <property type="match status" value="1"/>
</dbReference>
<proteinExistence type="predicted"/>
<comment type="subcellular location">
    <subcellularLocation>
        <location evidence="1">Cell envelope</location>
    </subcellularLocation>
</comment>
<dbReference type="InterPro" id="IPR014756">
    <property type="entry name" value="Ig_E-set"/>
</dbReference>
<evidence type="ECO:0000256" key="5">
    <source>
        <dbReference type="SAM" id="MobiDB-lite"/>
    </source>
</evidence>
<evidence type="ECO:0000256" key="1">
    <source>
        <dbReference type="ARBA" id="ARBA00004196"/>
    </source>
</evidence>
<dbReference type="SUPFAM" id="SSF81296">
    <property type="entry name" value="E set domains"/>
    <property type="match status" value="1"/>
</dbReference>
<dbReference type="InterPro" id="IPR007348">
    <property type="entry name" value="CopC_dom"/>
</dbReference>
<keyword evidence="2" id="KW-0479">Metal-binding</keyword>
<dbReference type="Gene3D" id="2.60.40.1220">
    <property type="match status" value="1"/>
</dbReference>
<sequence>MRRLLTVLLLACAALLGAVAPAQAHNVLIGSDPKDGAELATGPEEITLTFDQPARQGFAQISLTGPDGARWEDGKTSVDGAEVSVRVRPLGPAGKYVVGYRILSSDGHPVSGKVTFTLTAPGPGAAAPSPSASSAGDAGAGPGADAGADSTGASAAASPGQSAPAAPPGAAAPAPSGPAGREQAPGLSAQAAEAAQNGGAGMAVVWIAAALVLLGGATVVAMRRTRGQADAS</sequence>
<feature type="compositionally biased region" description="Low complexity" evidence="5">
    <location>
        <begin position="145"/>
        <end position="191"/>
    </location>
</feature>
<keyword evidence="6" id="KW-0472">Membrane</keyword>
<organism evidence="9 10">
    <name type="scientific">Planomonospora alba</name>
    <dbReference type="NCBI Taxonomy" id="161354"/>
    <lineage>
        <taxon>Bacteria</taxon>
        <taxon>Bacillati</taxon>
        <taxon>Actinomycetota</taxon>
        <taxon>Actinomycetes</taxon>
        <taxon>Streptosporangiales</taxon>
        <taxon>Streptosporangiaceae</taxon>
        <taxon>Planomonospora</taxon>
    </lineage>
</organism>
<dbReference type="InterPro" id="IPR032694">
    <property type="entry name" value="CopC/D"/>
</dbReference>
<feature type="compositionally biased region" description="Low complexity" evidence="5">
    <location>
        <begin position="123"/>
        <end position="137"/>
    </location>
</feature>
<keyword evidence="6" id="KW-0812">Transmembrane</keyword>
<dbReference type="PANTHER" id="PTHR34820:SF4">
    <property type="entry name" value="INNER MEMBRANE PROTEIN YEBZ"/>
    <property type="match status" value="1"/>
</dbReference>
<protein>
    <recommendedName>
        <fullName evidence="8">CopC domain-containing protein</fullName>
    </recommendedName>
</protein>
<evidence type="ECO:0000313" key="10">
    <source>
        <dbReference type="Proteomes" id="UP001500320"/>
    </source>
</evidence>
<feature type="region of interest" description="Disordered" evidence="5">
    <location>
        <begin position="123"/>
        <end position="191"/>
    </location>
</feature>
<evidence type="ECO:0000256" key="2">
    <source>
        <dbReference type="ARBA" id="ARBA00022723"/>
    </source>
</evidence>
<evidence type="ECO:0000313" key="9">
    <source>
        <dbReference type="EMBL" id="GAA3163765.1"/>
    </source>
</evidence>
<evidence type="ECO:0000256" key="4">
    <source>
        <dbReference type="ARBA" id="ARBA00023008"/>
    </source>
</evidence>
<dbReference type="EMBL" id="BAAAUT010000081">
    <property type="protein sequence ID" value="GAA3163765.1"/>
    <property type="molecule type" value="Genomic_DNA"/>
</dbReference>
<evidence type="ECO:0000256" key="7">
    <source>
        <dbReference type="SAM" id="SignalP"/>
    </source>
</evidence>
<feature type="domain" description="CopC" evidence="8">
    <location>
        <begin position="25"/>
        <end position="118"/>
    </location>
</feature>
<evidence type="ECO:0000256" key="3">
    <source>
        <dbReference type="ARBA" id="ARBA00022729"/>
    </source>
</evidence>
<accession>A0ABP6P109</accession>
<dbReference type="Pfam" id="PF04234">
    <property type="entry name" value="CopC"/>
    <property type="match status" value="1"/>
</dbReference>
<comment type="caution">
    <text evidence="9">The sequence shown here is derived from an EMBL/GenBank/DDBJ whole genome shotgun (WGS) entry which is preliminary data.</text>
</comment>
<feature type="signal peptide" evidence="7">
    <location>
        <begin position="1"/>
        <end position="24"/>
    </location>
</feature>